<dbReference type="EMBL" id="PVUE01000029">
    <property type="protein sequence ID" value="PRZ30774.1"/>
    <property type="molecule type" value="Genomic_DNA"/>
</dbReference>
<evidence type="ECO:0000313" key="3">
    <source>
        <dbReference type="EMBL" id="PRZ30774.1"/>
    </source>
</evidence>
<evidence type="ECO:0000256" key="2">
    <source>
        <dbReference type="SAM" id="Phobius"/>
    </source>
</evidence>
<organism evidence="3 4">
    <name type="scientific">Antricoccus suffuscus</name>
    <dbReference type="NCBI Taxonomy" id="1629062"/>
    <lineage>
        <taxon>Bacteria</taxon>
        <taxon>Bacillati</taxon>
        <taxon>Actinomycetota</taxon>
        <taxon>Actinomycetes</taxon>
        <taxon>Geodermatophilales</taxon>
        <taxon>Antricoccaceae</taxon>
        <taxon>Antricoccus</taxon>
    </lineage>
</organism>
<dbReference type="Proteomes" id="UP000237752">
    <property type="component" value="Unassembled WGS sequence"/>
</dbReference>
<name>A0A2T0Z3P8_9ACTN</name>
<proteinExistence type="predicted"/>
<keyword evidence="2" id="KW-0812">Transmembrane</keyword>
<reference evidence="3 4" key="1">
    <citation type="submission" date="2018-03" db="EMBL/GenBank/DDBJ databases">
        <title>Genomic Encyclopedia of Archaeal and Bacterial Type Strains, Phase II (KMG-II): from individual species to whole genera.</title>
        <authorList>
            <person name="Goeker M."/>
        </authorList>
    </citation>
    <scope>NUCLEOTIDE SEQUENCE [LARGE SCALE GENOMIC DNA]</scope>
    <source>
        <strain evidence="3 4">DSM 100065</strain>
    </source>
</reference>
<accession>A0A2T0Z3P8</accession>
<protein>
    <submittedName>
        <fullName evidence="3">Uncharacterized protein</fullName>
    </submittedName>
</protein>
<gene>
    <name evidence="3" type="ORF">CLV47_12916</name>
</gene>
<keyword evidence="4" id="KW-1185">Reference proteome</keyword>
<feature type="region of interest" description="Disordered" evidence="1">
    <location>
        <begin position="50"/>
        <end position="78"/>
    </location>
</feature>
<keyword evidence="2" id="KW-1133">Transmembrane helix</keyword>
<feature type="transmembrane region" description="Helical" evidence="2">
    <location>
        <begin position="27"/>
        <end position="44"/>
    </location>
</feature>
<keyword evidence="2" id="KW-0472">Membrane</keyword>
<evidence type="ECO:0000313" key="4">
    <source>
        <dbReference type="Proteomes" id="UP000237752"/>
    </source>
</evidence>
<dbReference type="RefSeq" id="WP_106351062.1">
    <property type="nucleotide sequence ID" value="NZ_PVUE01000029.1"/>
</dbReference>
<feature type="region of interest" description="Disordered" evidence="1">
    <location>
        <begin position="1"/>
        <end position="24"/>
    </location>
</feature>
<comment type="caution">
    <text evidence="3">The sequence shown here is derived from an EMBL/GenBank/DDBJ whole genome shotgun (WGS) entry which is preliminary data.</text>
</comment>
<dbReference type="AlphaFoldDB" id="A0A2T0Z3P8"/>
<sequence length="78" mass="8322">MPAANRPSQPPEEPSGRPRMSKPQKRLLVVVGAVLLLAIIGWLIDTLAPMPPSKKSGADTPQTSVVSAHAPPRHGINW</sequence>
<evidence type="ECO:0000256" key="1">
    <source>
        <dbReference type="SAM" id="MobiDB-lite"/>
    </source>
</evidence>